<organism evidence="3 4">
    <name type="scientific">Sordaria brevicollis</name>
    <dbReference type="NCBI Taxonomy" id="83679"/>
    <lineage>
        <taxon>Eukaryota</taxon>
        <taxon>Fungi</taxon>
        <taxon>Dikarya</taxon>
        <taxon>Ascomycota</taxon>
        <taxon>Pezizomycotina</taxon>
        <taxon>Sordariomycetes</taxon>
        <taxon>Sordariomycetidae</taxon>
        <taxon>Sordariales</taxon>
        <taxon>Sordariaceae</taxon>
        <taxon>Sordaria</taxon>
    </lineage>
</organism>
<sequence length="251" mass="27946">MPPPSATTIPQQQQDQGRTSNSNPSPPPPPPQPSSSPPYSPPPAPSLTDSEEAQQSYDEILDVLENFKLVLRGAIAENPYIDQHQKNVILIPIGVIVNEAHIKLGSGDGSTFKERMSQDEREEIQRWVQEKYDESQMVVQAVLETARAEAERELVELKEQARLAREISERMRTRAVERELKEGGQKEDQENQKGDQEKKEGVSSENNKNTTKPPKMFVLTPEVFVGMMSAVEARGGDLGEIVFGSDKGWGK</sequence>
<feature type="compositionally biased region" description="Pro residues" evidence="2">
    <location>
        <begin position="24"/>
        <end position="45"/>
    </location>
</feature>
<protein>
    <submittedName>
        <fullName evidence="3">Uncharacterized protein</fullName>
    </submittedName>
</protein>
<reference evidence="3" key="1">
    <citation type="journal article" date="2023" name="Mol. Phylogenet. Evol.">
        <title>Genome-scale phylogeny and comparative genomics of the fungal order Sordariales.</title>
        <authorList>
            <person name="Hensen N."/>
            <person name="Bonometti L."/>
            <person name="Westerberg I."/>
            <person name="Brannstrom I.O."/>
            <person name="Guillou S."/>
            <person name="Cros-Aarteil S."/>
            <person name="Calhoun S."/>
            <person name="Haridas S."/>
            <person name="Kuo A."/>
            <person name="Mondo S."/>
            <person name="Pangilinan J."/>
            <person name="Riley R."/>
            <person name="LaButti K."/>
            <person name="Andreopoulos B."/>
            <person name="Lipzen A."/>
            <person name="Chen C."/>
            <person name="Yan M."/>
            <person name="Daum C."/>
            <person name="Ng V."/>
            <person name="Clum A."/>
            <person name="Steindorff A."/>
            <person name="Ohm R.A."/>
            <person name="Martin F."/>
            <person name="Silar P."/>
            <person name="Natvig D.O."/>
            <person name="Lalanne C."/>
            <person name="Gautier V."/>
            <person name="Ament-Velasquez S.L."/>
            <person name="Kruys A."/>
            <person name="Hutchinson M.I."/>
            <person name="Powell A.J."/>
            <person name="Barry K."/>
            <person name="Miller A.N."/>
            <person name="Grigoriev I.V."/>
            <person name="Debuchy R."/>
            <person name="Gladieux P."/>
            <person name="Hiltunen Thoren M."/>
            <person name="Johannesson H."/>
        </authorList>
    </citation>
    <scope>NUCLEOTIDE SEQUENCE</scope>
    <source>
        <strain evidence="3">FGSC 1904</strain>
    </source>
</reference>
<gene>
    <name evidence="3" type="ORF">B0T20DRAFT_401897</name>
</gene>
<feature type="region of interest" description="Disordered" evidence="2">
    <location>
        <begin position="176"/>
        <end position="217"/>
    </location>
</feature>
<evidence type="ECO:0000256" key="2">
    <source>
        <dbReference type="SAM" id="MobiDB-lite"/>
    </source>
</evidence>
<proteinExistence type="predicted"/>
<feature type="coiled-coil region" evidence="1">
    <location>
        <begin position="140"/>
        <end position="174"/>
    </location>
</feature>
<dbReference type="AlphaFoldDB" id="A0AAE0PKD9"/>
<comment type="caution">
    <text evidence="3">The sequence shown here is derived from an EMBL/GenBank/DDBJ whole genome shotgun (WGS) entry which is preliminary data.</text>
</comment>
<feature type="compositionally biased region" description="Basic and acidic residues" evidence="2">
    <location>
        <begin position="176"/>
        <end position="202"/>
    </location>
</feature>
<feature type="compositionally biased region" description="Polar residues" evidence="2">
    <location>
        <begin position="203"/>
        <end position="212"/>
    </location>
</feature>
<evidence type="ECO:0000313" key="3">
    <source>
        <dbReference type="EMBL" id="KAK3401501.1"/>
    </source>
</evidence>
<evidence type="ECO:0000256" key="1">
    <source>
        <dbReference type="SAM" id="Coils"/>
    </source>
</evidence>
<accession>A0AAE0PKD9</accession>
<name>A0AAE0PKD9_SORBR</name>
<dbReference type="Proteomes" id="UP001281003">
    <property type="component" value="Unassembled WGS sequence"/>
</dbReference>
<keyword evidence="4" id="KW-1185">Reference proteome</keyword>
<feature type="compositionally biased region" description="Polar residues" evidence="2">
    <location>
        <begin position="1"/>
        <end position="19"/>
    </location>
</feature>
<reference evidence="3" key="2">
    <citation type="submission" date="2023-07" db="EMBL/GenBank/DDBJ databases">
        <authorList>
            <consortium name="Lawrence Berkeley National Laboratory"/>
            <person name="Haridas S."/>
            <person name="Hensen N."/>
            <person name="Bonometti L."/>
            <person name="Westerberg I."/>
            <person name="Brannstrom I.O."/>
            <person name="Guillou S."/>
            <person name="Cros-Aarteil S."/>
            <person name="Calhoun S."/>
            <person name="Kuo A."/>
            <person name="Mondo S."/>
            <person name="Pangilinan J."/>
            <person name="Riley R."/>
            <person name="LaButti K."/>
            <person name="Andreopoulos B."/>
            <person name="Lipzen A."/>
            <person name="Chen C."/>
            <person name="Yanf M."/>
            <person name="Daum C."/>
            <person name="Ng V."/>
            <person name="Clum A."/>
            <person name="Steindorff A."/>
            <person name="Ohm R."/>
            <person name="Martin F."/>
            <person name="Silar P."/>
            <person name="Natvig D."/>
            <person name="Lalanne C."/>
            <person name="Gautier V."/>
            <person name="Ament-velasquez S.L."/>
            <person name="Kruys A."/>
            <person name="Hutchinson M.I."/>
            <person name="Powell A.J."/>
            <person name="Barry K."/>
            <person name="Miller A.N."/>
            <person name="Grigoriev I.V."/>
            <person name="Debuchy R."/>
            <person name="Gladieux P."/>
            <person name="Thoren M.H."/>
            <person name="Johannesson H."/>
        </authorList>
    </citation>
    <scope>NUCLEOTIDE SEQUENCE</scope>
    <source>
        <strain evidence="3">FGSC 1904</strain>
    </source>
</reference>
<keyword evidence="1" id="KW-0175">Coiled coil</keyword>
<dbReference type="EMBL" id="JAUTDP010000002">
    <property type="protein sequence ID" value="KAK3401501.1"/>
    <property type="molecule type" value="Genomic_DNA"/>
</dbReference>
<feature type="region of interest" description="Disordered" evidence="2">
    <location>
        <begin position="1"/>
        <end position="55"/>
    </location>
</feature>
<evidence type="ECO:0000313" key="4">
    <source>
        <dbReference type="Proteomes" id="UP001281003"/>
    </source>
</evidence>